<dbReference type="EMBL" id="UINC01131407">
    <property type="protein sequence ID" value="SVD13095.1"/>
    <property type="molecule type" value="Genomic_DNA"/>
</dbReference>
<gene>
    <name evidence="1" type="ORF">METZ01_LOCUS365949</name>
</gene>
<dbReference type="AlphaFoldDB" id="A0A382SUE0"/>
<reference evidence="1" key="1">
    <citation type="submission" date="2018-05" db="EMBL/GenBank/DDBJ databases">
        <authorList>
            <person name="Lanie J.A."/>
            <person name="Ng W.-L."/>
            <person name="Kazmierczak K.M."/>
            <person name="Andrzejewski T.M."/>
            <person name="Davidsen T.M."/>
            <person name="Wayne K.J."/>
            <person name="Tettelin H."/>
            <person name="Glass J.I."/>
            <person name="Rusch D."/>
            <person name="Podicherti R."/>
            <person name="Tsui H.-C.T."/>
            <person name="Winkler M.E."/>
        </authorList>
    </citation>
    <scope>NUCLEOTIDE SEQUENCE</scope>
</reference>
<evidence type="ECO:0000313" key="1">
    <source>
        <dbReference type="EMBL" id="SVD13095.1"/>
    </source>
</evidence>
<accession>A0A382SUE0</accession>
<protein>
    <submittedName>
        <fullName evidence="1">Uncharacterized protein</fullName>
    </submittedName>
</protein>
<name>A0A382SUE0_9ZZZZ</name>
<dbReference type="PROSITE" id="PS51257">
    <property type="entry name" value="PROKAR_LIPOPROTEIN"/>
    <property type="match status" value="1"/>
</dbReference>
<sequence length="29" mass="3400">MDRWITRLIAVFMLLLLSGCAQRILHIES</sequence>
<proteinExistence type="predicted"/>
<organism evidence="1">
    <name type="scientific">marine metagenome</name>
    <dbReference type="NCBI Taxonomy" id="408172"/>
    <lineage>
        <taxon>unclassified sequences</taxon>
        <taxon>metagenomes</taxon>
        <taxon>ecological metagenomes</taxon>
    </lineage>
</organism>
<feature type="non-terminal residue" evidence="1">
    <location>
        <position position="29"/>
    </location>
</feature>